<protein>
    <submittedName>
        <fullName evidence="7">Branched-chain amino acid ABC transporter permease</fullName>
    </submittedName>
</protein>
<feature type="transmembrane region" description="Helical" evidence="6">
    <location>
        <begin position="64"/>
        <end position="83"/>
    </location>
</feature>
<keyword evidence="2" id="KW-1003">Cell membrane</keyword>
<evidence type="ECO:0000313" key="7">
    <source>
        <dbReference type="EMBL" id="GIH87529.1"/>
    </source>
</evidence>
<dbReference type="Pfam" id="PF02653">
    <property type="entry name" value="BPD_transp_2"/>
    <property type="match status" value="1"/>
</dbReference>
<dbReference type="GO" id="GO:0005886">
    <property type="term" value="C:plasma membrane"/>
    <property type="evidence" value="ECO:0007669"/>
    <property type="project" value="UniProtKB-SubCell"/>
</dbReference>
<name>A0A8J3WEZ5_PLARO</name>
<dbReference type="InterPro" id="IPR043428">
    <property type="entry name" value="LivM-like"/>
</dbReference>
<accession>A0A8J3WEZ5</accession>
<evidence type="ECO:0000256" key="3">
    <source>
        <dbReference type="ARBA" id="ARBA00022692"/>
    </source>
</evidence>
<dbReference type="PANTHER" id="PTHR30482">
    <property type="entry name" value="HIGH-AFFINITY BRANCHED-CHAIN AMINO ACID TRANSPORT SYSTEM PERMEASE"/>
    <property type="match status" value="1"/>
</dbReference>
<evidence type="ECO:0000256" key="5">
    <source>
        <dbReference type="ARBA" id="ARBA00023136"/>
    </source>
</evidence>
<dbReference type="AlphaFoldDB" id="A0A8J3WEZ5"/>
<dbReference type="InterPro" id="IPR001851">
    <property type="entry name" value="ABC_transp_permease"/>
</dbReference>
<comment type="caution">
    <text evidence="7">The sequence shown here is derived from an EMBL/GenBank/DDBJ whole genome shotgun (WGS) entry which is preliminary data.</text>
</comment>
<feature type="transmembrane region" description="Helical" evidence="6">
    <location>
        <begin position="269"/>
        <end position="285"/>
    </location>
</feature>
<gene>
    <name evidence="7" type="ORF">Pro02_59370</name>
</gene>
<feature type="transmembrane region" description="Helical" evidence="6">
    <location>
        <begin position="313"/>
        <end position="338"/>
    </location>
</feature>
<feature type="transmembrane region" description="Helical" evidence="6">
    <location>
        <begin position="191"/>
        <end position="211"/>
    </location>
</feature>
<feature type="transmembrane region" description="Helical" evidence="6">
    <location>
        <begin position="141"/>
        <end position="160"/>
    </location>
</feature>
<sequence>MRHGNDGREGTGVNAVAQTGHRRLAVGRMAGDRRRVWPWQRTTLAALAVAACAAPFVLEPYRVFQLTMVLVYGIALLGLNLVVGHGGRVSLGHGAFLAIGAYIAAIMTGRLGVPYPLALPVAALVTFGLGLALGRPALRLSGPYLAVVTFVTAAVVPPVIKRFGTVTGGSMGLSVPVPSPPSWTGLAEDQWLYLLVLAVAAVAFAAARNLLESRAGRALTAVRENPAAAEILGVRPGSHRALAFGWSAMYAGVAGTLYAWVVGFVSPDSFTVTLSIVLLAAVVIGGPGSLAGPLLGGVFVTFVPAAAQRAGDAIPGIVSGLLIIVVVCFAPTGLAGLLRMAAGGVARRLGRG</sequence>
<keyword evidence="4 6" id="KW-1133">Transmembrane helix</keyword>
<comment type="subcellular location">
    <subcellularLocation>
        <location evidence="1">Cell membrane</location>
        <topology evidence="1">Multi-pass membrane protein</topology>
    </subcellularLocation>
</comment>
<proteinExistence type="predicted"/>
<dbReference type="Proteomes" id="UP000655044">
    <property type="component" value="Unassembled WGS sequence"/>
</dbReference>
<keyword evidence="5 6" id="KW-0472">Membrane</keyword>
<evidence type="ECO:0000256" key="2">
    <source>
        <dbReference type="ARBA" id="ARBA00022475"/>
    </source>
</evidence>
<dbReference type="EMBL" id="BOOI01000061">
    <property type="protein sequence ID" value="GIH87529.1"/>
    <property type="molecule type" value="Genomic_DNA"/>
</dbReference>
<evidence type="ECO:0000313" key="8">
    <source>
        <dbReference type="Proteomes" id="UP000655044"/>
    </source>
</evidence>
<evidence type="ECO:0000256" key="6">
    <source>
        <dbReference type="SAM" id="Phobius"/>
    </source>
</evidence>
<feature type="transmembrane region" description="Helical" evidence="6">
    <location>
        <begin position="115"/>
        <end position="134"/>
    </location>
</feature>
<evidence type="ECO:0000256" key="4">
    <source>
        <dbReference type="ARBA" id="ARBA00022989"/>
    </source>
</evidence>
<evidence type="ECO:0000256" key="1">
    <source>
        <dbReference type="ARBA" id="ARBA00004651"/>
    </source>
</evidence>
<dbReference type="CDD" id="cd06581">
    <property type="entry name" value="TM_PBP1_LivM_like"/>
    <property type="match status" value="1"/>
</dbReference>
<feature type="transmembrane region" description="Helical" evidence="6">
    <location>
        <begin position="241"/>
        <end position="263"/>
    </location>
</feature>
<reference evidence="7" key="1">
    <citation type="submission" date="2021-01" db="EMBL/GenBank/DDBJ databases">
        <title>Whole genome shotgun sequence of Planobispora rosea NBRC 15558.</title>
        <authorList>
            <person name="Komaki H."/>
            <person name="Tamura T."/>
        </authorList>
    </citation>
    <scope>NUCLEOTIDE SEQUENCE</scope>
    <source>
        <strain evidence="7">NBRC 15558</strain>
    </source>
</reference>
<dbReference type="GO" id="GO:0015658">
    <property type="term" value="F:branched-chain amino acid transmembrane transporter activity"/>
    <property type="evidence" value="ECO:0007669"/>
    <property type="project" value="InterPro"/>
</dbReference>
<feature type="transmembrane region" description="Helical" evidence="6">
    <location>
        <begin position="38"/>
        <end position="58"/>
    </location>
</feature>
<organism evidence="7 8">
    <name type="scientific">Planobispora rosea</name>
    <dbReference type="NCBI Taxonomy" id="35762"/>
    <lineage>
        <taxon>Bacteria</taxon>
        <taxon>Bacillati</taxon>
        <taxon>Actinomycetota</taxon>
        <taxon>Actinomycetes</taxon>
        <taxon>Streptosporangiales</taxon>
        <taxon>Streptosporangiaceae</taxon>
        <taxon>Planobispora</taxon>
    </lineage>
</organism>
<keyword evidence="3 6" id="KW-0812">Transmembrane</keyword>
<dbReference type="PANTHER" id="PTHR30482:SF20">
    <property type="entry name" value="HIGH-AFFINITY BRANCHED-CHAIN AMINO ACID TRANSPORT SYSTEM PERMEASE PROTEIN LIVM"/>
    <property type="match status" value="1"/>
</dbReference>
<feature type="transmembrane region" description="Helical" evidence="6">
    <location>
        <begin position="90"/>
        <end position="109"/>
    </location>
</feature>
<keyword evidence="8" id="KW-1185">Reference proteome</keyword>